<evidence type="ECO:0000313" key="1">
    <source>
        <dbReference type="EMBL" id="GKT28806.1"/>
    </source>
</evidence>
<dbReference type="Proteomes" id="UP001057375">
    <property type="component" value="Unassembled WGS sequence"/>
</dbReference>
<comment type="caution">
    <text evidence="1">The sequence shown here is derived from an EMBL/GenBank/DDBJ whole genome shotgun (WGS) entry which is preliminary data.</text>
</comment>
<reference evidence="1" key="1">
    <citation type="submission" date="2022-03" db="EMBL/GenBank/DDBJ databases">
        <title>Draft genome sequence of Aduncisulcus paluster, a free-living microaerophilic Fornicata.</title>
        <authorList>
            <person name="Yuyama I."/>
            <person name="Kume K."/>
            <person name="Tamura T."/>
            <person name="Inagaki Y."/>
            <person name="Hashimoto T."/>
        </authorList>
    </citation>
    <scope>NUCLEOTIDE SEQUENCE</scope>
    <source>
        <strain evidence="1">NY0171</strain>
    </source>
</reference>
<accession>A0ABQ5K8D0</accession>
<keyword evidence="2" id="KW-1185">Reference proteome</keyword>
<gene>
    <name evidence="1" type="ORF">ADUPG1_014037</name>
</gene>
<protein>
    <submittedName>
        <fullName evidence="1">Uncharacterized protein</fullName>
    </submittedName>
</protein>
<sequence>MTPKDIEYLSPELTEVLREKESKVVDALSTALIHSSNHAAKILHAKSKGDKESIYTMVELKVKTERQSRKNAKAKEISSYACHLVESYGSLDDLITLTRQTILLAKGILKKK</sequence>
<name>A0ABQ5K8D0_9EUKA</name>
<organism evidence="1 2">
    <name type="scientific">Aduncisulcus paluster</name>
    <dbReference type="NCBI Taxonomy" id="2918883"/>
    <lineage>
        <taxon>Eukaryota</taxon>
        <taxon>Metamonada</taxon>
        <taxon>Carpediemonas-like organisms</taxon>
        <taxon>Aduncisulcus</taxon>
    </lineage>
</organism>
<evidence type="ECO:0000313" key="2">
    <source>
        <dbReference type="Proteomes" id="UP001057375"/>
    </source>
</evidence>
<dbReference type="EMBL" id="BQXS01013327">
    <property type="protein sequence ID" value="GKT28806.1"/>
    <property type="molecule type" value="Genomic_DNA"/>
</dbReference>
<proteinExistence type="predicted"/>